<dbReference type="PROSITE" id="PS50081">
    <property type="entry name" value="ZF_DAG_PE_2"/>
    <property type="match status" value="1"/>
</dbReference>
<evidence type="ECO:0000256" key="2">
    <source>
        <dbReference type="ARBA" id="ARBA00022737"/>
    </source>
</evidence>
<sequence length="504" mass="57939">MEKVELPVHEHPLFVFDRVCMDTCKGCGVYGYFYAGYICNELGCNTLFHKECVESVPEIKHPSHRKHPLKLNLKCGRFCCSLCAGVLKVGYHCSICNFYVHLVCARRSPSSTSSSSSLLPTTIDNSKVHQHPLLLSKNVKTFLLEGERNCKVCNTNININEEQQLIYECRLCNLFFHWECVGLIPDVYHTSHPKHPLKLFKYGAPGYAHEDCLLCGKKFEKRSYNCDQVYHCDVCNVTICKEYCMANPPPVSIVSPTTHEHNLHLVPRLVNFTCNACLQCNFMIHRDCIDLPRLININRHNHRISYTRHFGHGNWTCGVCRKKVDGFYGAYSCSKCPRYAVHARCATKNDVWDKVELEETLEEEELAPFEVVDENHIKHFSHGHNLRLNNDGKTTQESKLCDACVSQINDDSYYGCERCDFILHETCASLPRQIRHVSNNIPFTLQTADTYRKRCSACSQLFTGFKYELRSGYATLDVRCVRLWASNSKPIGNEWRDPYLIYTT</sequence>
<dbReference type="Pfam" id="PF03107">
    <property type="entry name" value="C1_2"/>
    <property type="match status" value="3"/>
</dbReference>
<evidence type="ECO:0000256" key="1">
    <source>
        <dbReference type="ARBA" id="ARBA00022723"/>
    </source>
</evidence>
<feature type="domain" description="Phorbol-ester/DAG-type" evidence="4">
    <location>
        <begin position="63"/>
        <end position="112"/>
    </location>
</feature>
<evidence type="ECO:0000256" key="3">
    <source>
        <dbReference type="ARBA" id="ARBA00022833"/>
    </source>
</evidence>
<evidence type="ECO:0000313" key="5">
    <source>
        <dbReference type="Proteomes" id="UP000694864"/>
    </source>
</evidence>
<dbReference type="GeneID" id="104715343"/>
<dbReference type="RefSeq" id="XP_019085729.1">
    <property type="nucleotide sequence ID" value="XM_019230184.1"/>
</dbReference>
<dbReference type="SUPFAM" id="SSF57889">
    <property type="entry name" value="Cysteine-rich domain"/>
    <property type="match status" value="5"/>
</dbReference>
<keyword evidence="1" id="KW-0479">Metal-binding</keyword>
<dbReference type="Proteomes" id="UP000694864">
    <property type="component" value="Chromosome 9"/>
</dbReference>
<gene>
    <name evidence="6" type="primary">LOC104715343</name>
</gene>
<reference evidence="5" key="1">
    <citation type="journal article" date="2014" name="Nat. Commun.">
        <title>The emerging biofuel crop Camelina sativa retains a highly undifferentiated hexaploid genome structure.</title>
        <authorList>
            <person name="Kagale S."/>
            <person name="Koh C."/>
            <person name="Nixon J."/>
            <person name="Bollina V."/>
            <person name="Clarke W.E."/>
            <person name="Tuteja R."/>
            <person name="Spillane C."/>
            <person name="Robinson S.J."/>
            <person name="Links M.G."/>
            <person name="Clarke C."/>
            <person name="Higgins E.E."/>
            <person name="Huebert T."/>
            <person name="Sharpe A.G."/>
            <person name="Parkin I.A."/>
        </authorList>
    </citation>
    <scope>NUCLEOTIDE SEQUENCE [LARGE SCALE GENOMIC DNA]</scope>
    <source>
        <strain evidence="5">cv. DH55</strain>
    </source>
</reference>
<evidence type="ECO:0000313" key="6">
    <source>
        <dbReference type="RefSeq" id="XP_019085729.1"/>
    </source>
</evidence>
<keyword evidence="3" id="KW-0862">Zinc</keyword>
<dbReference type="PANTHER" id="PTHR32410:SF162">
    <property type="entry name" value="CHP-RICH ZINC FINGER PROTEIN-LIKE-RELATED"/>
    <property type="match status" value="1"/>
</dbReference>
<proteinExistence type="predicted"/>
<name>A0ABM1QG41_CAMSA</name>
<keyword evidence="5" id="KW-1185">Reference proteome</keyword>
<dbReference type="PANTHER" id="PTHR32410">
    <property type="entry name" value="CYSTEINE/HISTIDINE-RICH C1 DOMAIN FAMILY PROTEIN"/>
    <property type="match status" value="1"/>
</dbReference>
<evidence type="ECO:0000259" key="4">
    <source>
        <dbReference type="PROSITE" id="PS50081"/>
    </source>
</evidence>
<dbReference type="InterPro" id="IPR004146">
    <property type="entry name" value="DC1"/>
</dbReference>
<organism evidence="5 6">
    <name type="scientific">Camelina sativa</name>
    <name type="common">False flax</name>
    <name type="synonym">Myagrum sativum</name>
    <dbReference type="NCBI Taxonomy" id="90675"/>
    <lineage>
        <taxon>Eukaryota</taxon>
        <taxon>Viridiplantae</taxon>
        <taxon>Streptophyta</taxon>
        <taxon>Embryophyta</taxon>
        <taxon>Tracheophyta</taxon>
        <taxon>Spermatophyta</taxon>
        <taxon>Magnoliopsida</taxon>
        <taxon>eudicotyledons</taxon>
        <taxon>Gunneridae</taxon>
        <taxon>Pentapetalae</taxon>
        <taxon>rosids</taxon>
        <taxon>malvids</taxon>
        <taxon>Brassicales</taxon>
        <taxon>Brassicaceae</taxon>
        <taxon>Camelineae</taxon>
        <taxon>Camelina</taxon>
    </lineage>
</organism>
<keyword evidence="2" id="KW-0677">Repeat</keyword>
<accession>A0ABM1QG41</accession>
<dbReference type="InterPro" id="IPR002219">
    <property type="entry name" value="PKC_DAG/PE"/>
</dbReference>
<dbReference type="InterPro" id="IPR053192">
    <property type="entry name" value="Vacuole_Formation_Reg"/>
</dbReference>
<dbReference type="InterPro" id="IPR046349">
    <property type="entry name" value="C1-like_sf"/>
</dbReference>
<reference evidence="6" key="2">
    <citation type="submission" date="2025-08" db="UniProtKB">
        <authorList>
            <consortium name="RefSeq"/>
        </authorList>
    </citation>
    <scope>IDENTIFICATION</scope>
    <source>
        <tissue evidence="6">Leaf</tissue>
    </source>
</reference>
<protein>
    <submittedName>
        <fullName evidence="6">Uncharacterized protein LOC104715343</fullName>
    </submittedName>
</protein>